<feature type="DNA-binding region" description="OmpR/PhoB-type" evidence="2">
    <location>
        <begin position="5"/>
        <end position="107"/>
    </location>
</feature>
<evidence type="ECO:0000256" key="2">
    <source>
        <dbReference type="PROSITE-ProRule" id="PRU01091"/>
    </source>
</evidence>
<feature type="domain" description="OmpR/PhoB-type" evidence="4">
    <location>
        <begin position="5"/>
        <end position="107"/>
    </location>
</feature>
<sequence length="723" mass="82483">MSELEPVVRIGEWQYQVIYGQLSQIDQPTDAMIRLEPLLHSLLNYFLLQPNVVLTKDMLLDNVWPADAGSDAAVMRAVGALRKVLGDDVRAPRYIATIPKKGYRWLAEISPSSLISIAQQSALSEQNVALHLADTAKANLAPGNTANSTEISSYSKRQTDHVWSWRFVIISTLVLLVGSAGFAFILSLYTTQPLLKLPDTITPISALNGQEYWPILNTEQTQVIYQHRQLGETSLGWVQQDLQSRRAHFLPQQYLALSAAQWLDNQHIVFSGQTNQLACAIFQQQLYPKVADAELLWRCNQLQAQGLIKWQQQWLWLDTLESNDADNNNKRLELWSGQQQQPAQRLASYAFIWHSVSAMLIQQDTLYLLAHETANNTVLLTVDLNTTTLSLLQRFNRKINDMAWWDDTTLLLSSFNQNLIVYDFKAKSEQDLGPLTRPLAQASRYPGQVLATQYLNYTSDIYQVALAKDSTRQLTPWQMSNRSEYLLADNGEMQAYISERSGVSQVWLQNLSGQSIQLTNFTRQQPIQQLFWHKQQLMLVVDSQLNAIDIATGELTLAKQQANSQSLGRYASCQQQLVWTALTDGDWQLFMATEQGTQALYSDVADVRCGREQQLIIQHAATGQLSVLALKNQQAQLIQSLPITIDWRQVTSEQWFVDESGIYWLNPNKQILQSFLWQDQQMRDHTWFQPAWPLAIYSNGNGLGYIVQPRPFDTDIVWLQHRR</sequence>
<accession>A0A1E7Q4J5</accession>
<evidence type="ECO:0000313" key="6">
    <source>
        <dbReference type="Proteomes" id="UP000242258"/>
    </source>
</evidence>
<dbReference type="Pfam" id="PF00486">
    <property type="entry name" value="Trans_reg_C"/>
    <property type="match status" value="1"/>
</dbReference>
<dbReference type="InterPro" id="IPR011042">
    <property type="entry name" value="6-blade_b-propeller_TolB-like"/>
</dbReference>
<dbReference type="GO" id="GO:0000160">
    <property type="term" value="P:phosphorelay signal transduction system"/>
    <property type="evidence" value="ECO:0007669"/>
    <property type="project" value="InterPro"/>
</dbReference>
<dbReference type="AlphaFoldDB" id="A0A1E7Q4J5"/>
<dbReference type="CDD" id="cd00383">
    <property type="entry name" value="trans_reg_C"/>
    <property type="match status" value="1"/>
</dbReference>
<dbReference type="OrthoDB" id="9816555at2"/>
<keyword evidence="1 2" id="KW-0238">DNA-binding</keyword>
<dbReference type="GO" id="GO:0006355">
    <property type="term" value="P:regulation of DNA-templated transcription"/>
    <property type="evidence" value="ECO:0007669"/>
    <property type="project" value="InterPro"/>
</dbReference>
<dbReference type="RefSeq" id="WP_070048623.1">
    <property type="nucleotide sequence ID" value="NZ_CBCSDO010000003.1"/>
</dbReference>
<keyword evidence="3" id="KW-0812">Transmembrane</keyword>
<keyword evidence="6" id="KW-1185">Reference proteome</keyword>
<dbReference type="GO" id="GO:0003677">
    <property type="term" value="F:DNA binding"/>
    <property type="evidence" value="ECO:0007669"/>
    <property type="project" value="UniProtKB-UniRule"/>
</dbReference>
<evidence type="ECO:0000256" key="3">
    <source>
        <dbReference type="SAM" id="Phobius"/>
    </source>
</evidence>
<dbReference type="InterPro" id="IPR036388">
    <property type="entry name" value="WH-like_DNA-bd_sf"/>
</dbReference>
<name>A0A1E7Q4J5_9GAMM</name>
<reference evidence="6" key="1">
    <citation type="submission" date="2016-09" db="EMBL/GenBank/DDBJ databases">
        <authorList>
            <person name="Wan X."/>
            <person name="Hou S."/>
        </authorList>
    </citation>
    <scope>NUCLEOTIDE SEQUENCE [LARGE SCALE GENOMIC DNA]</scope>
    <source>
        <strain evidence="6">KH87</strain>
    </source>
</reference>
<dbReference type="InterPro" id="IPR016032">
    <property type="entry name" value="Sig_transdc_resp-reg_C-effctor"/>
</dbReference>
<keyword evidence="3" id="KW-1133">Transmembrane helix</keyword>
<gene>
    <name evidence="5" type="ORF">BI198_05330</name>
</gene>
<dbReference type="SUPFAM" id="SSF46894">
    <property type="entry name" value="C-terminal effector domain of the bipartite response regulators"/>
    <property type="match status" value="1"/>
</dbReference>
<evidence type="ECO:0000256" key="1">
    <source>
        <dbReference type="ARBA" id="ARBA00023125"/>
    </source>
</evidence>
<feature type="transmembrane region" description="Helical" evidence="3">
    <location>
        <begin position="165"/>
        <end position="189"/>
    </location>
</feature>
<dbReference type="SUPFAM" id="SSF82171">
    <property type="entry name" value="DPP6 N-terminal domain-like"/>
    <property type="match status" value="1"/>
</dbReference>
<dbReference type="STRING" id="1628148.BI198_05330"/>
<evidence type="ECO:0000313" key="5">
    <source>
        <dbReference type="EMBL" id="OEY69057.1"/>
    </source>
</evidence>
<comment type="caution">
    <text evidence="5">The sequence shown here is derived from an EMBL/GenBank/DDBJ whole genome shotgun (WGS) entry which is preliminary data.</text>
</comment>
<organism evidence="5 6">
    <name type="scientific">Rheinheimera salexigens</name>
    <dbReference type="NCBI Taxonomy" id="1628148"/>
    <lineage>
        <taxon>Bacteria</taxon>
        <taxon>Pseudomonadati</taxon>
        <taxon>Pseudomonadota</taxon>
        <taxon>Gammaproteobacteria</taxon>
        <taxon>Chromatiales</taxon>
        <taxon>Chromatiaceae</taxon>
        <taxon>Rheinheimera</taxon>
    </lineage>
</organism>
<dbReference type="InterPro" id="IPR001867">
    <property type="entry name" value="OmpR/PhoB-type_DNA-bd"/>
</dbReference>
<keyword evidence="3" id="KW-0472">Membrane</keyword>
<dbReference type="EMBL" id="MKEK01000001">
    <property type="protein sequence ID" value="OEY69057.1"/>
    <property type="molecule type" value="Genomic_DNA"/>
</dbReference>
<dbReference type="PROSITE" id="PS51755">
    <property type="entry name" value="OMPR_PHOB"/>
    <property type="match status" value="1"/>
</dbReference>
<dbReference type="Gene3D" id="1.10.10.10">
    <property type="entry name" value="Winged helix-like DNA-binding domain superfamily/Winged helix DNA-binding domain"/>
    <property type="match status" value="1"/>
</dbReference>
<protein>
    <recommendedName>
        <fullName evidence="4">OmpR/PhoB-type domain-containing protein</fullName>
    </recommendedName>
</protein>
<dbReference type="SMART" id="SM00862">
    <property type="entry name" value="Trans_reg_C"/>
    <property type="match status" value="1"/>
</dbReference>
<proteinExistence type="predicted"/>
<dbReference type="Gene3D" id="2.120.10.30">
    <property type="entry name" value="TolB, C-terminal domain"/>
    <property type="match status" value="1"/>
</dbReference>
<evidence type="ECO:0000259" key="4">
    <source>
        <dbReference type="PROSITE" id="PS51755"/>
    </source>
</evidence>
<dbReference type="Proteomes" id="UP000242258">
    <property type="component" value="Unassembled WGS sequence"/>
</dbReference>